<organism evidence="3">
    <name type="scientific">Solibacter usitatus (strain Ellin6076)</name>
    <dbReference type="NCBI Taxonomy" id="234267"/>
    <lineage>
        <taxon>Bacteria</taxon>
        <taxon>Pseudomonadati</taxon>
        <taxon>Acidobacteriota</taxon>
        <taxon>Terriglobia</taxon>
        <taxon>Bryobacterales</taxon>
        <taxon>Solibacteraceae</taxon>
        <taxon>Candidatus Solibacter</taxon>
    </lineage>
</organism>
<feature type="repeat" description="TPR" evidence="1">
    <location>
        <begin position="260"/>
        <end position="293"/>
    </location>
</feature>
<dbReference type="PANTHER" id="PTHR10098">
    <property type="entry name" value="RAPSYN-RELATED"/>
    <property type="match status" value="1"/>
</dbReference>
<dbReference type="EMBL" id="CP000473">
    <property type="protein sequence ID" value="ABJ83579.1"/>
    <property type="molecule type" value="Genomic_DNA"/>
</dbReference>
<evidence type="ECO:0000313" key="3">
    <source>
        <dbReference type="EMBL" id="ABJ83579.1"/>
    </source>
</evidence>
<dbReference type="PROSITE" id="PS50005">
    <property type="entry name" value="TPR"/>
    <property type="match status" value="2"/>
</dbReference>
<sequence precursor="true">MRWLAVLALVLHCGCSLTRTEPLDRLLEAARGEFLAGELPNAQASVERGLSLAESRRDLFFQWQFRLLRAEILLNNTRAQESVAQLGESVPPGLRFAPLAARKLMLQAQALSILGHADQSVNLLTEARRAAEAAQAVDVLAEIEILLGSQAGKSQHYDAAEHLLRSALNRARLLHSPHLEASALVNLGLIRFRRHRYDEAAGFFEEASLRAGPRLQVLYSVAQGNLGICYSDLGEYDRAIQIYNRSVALHEHSGSKFYLRYYLAEAGHVYLLKGEWKTAIPYLQRALAIDSEMGRTADAAVWAGNLSAVYSELGDWQNAATLNSEAIRLKTSAGVKTLFYNSLNSARIAAGQGDSDEAIHLYQQALADGNDDPSVIWAAHEGLGAIALQQHQSAEAVRQFEAAIDVVEKTRSDLLRTEFKLPFLTRLIQFYGEYVDTLIDQNQFDRGLAVADSSRAQILAERYDSPAARRLAPDAFHALARQSNSVLLSYWLGPARSHAWVVTGTEIHHVELPPAAQIEPLVREYQDAIERRLADPLRTRIPAGDRLYQLLIQPLRAWIPAGSRVILTPDGALHGLNFESLPLPGDTPRYLIQEVTLSLAPSLALLAGKPPDSHPAHRLLLLGDPITNDPAFPALTNAPAEIAAVSRRFGGDANVVLSREAATPDAWRKSGPGAFSAIHFTTHAVANRESPLDSAVLLSTGKLYARDVMDVPLTADLVTFSACRGVGLRTYSGEGLVGFSWAFLRAGARNVIAGLWDVNDQSTAILMDTLYAELAAGKRPADALRTAKLSLIANPGNLHKPYYWAPFQLYTVAP</sequence>
<dbReference type="InParanoid" id="Q024J7"/>
<dbReference type="Pfam" id="PF12770">
    <property type="entry name" value="CHAT"/>
    <property type="match status" value="1"/>
</dbReference>
<feature type="repeat" description="TPR" evidence="1">
    <location>
        <begin position="220"/>
        <end position="253"/>
    </location>
</feature>
<dbReference type="eggNOG" id="COG4995">
    <property type="taxonomic scope" value="Bacteria"/>
</dbReference>
<reference evidence="3" key="1">
    <citation type="submission" date="2006-10" db="EMBL/GenBank/DDBJ databases">
        <title>Complete sequence of Solibacter usitatus Ellin6076.</title>
        <authorList>
            <consortium name="US DOE Joint Genome Institute"/>
            <person name="Copeland A."/>
            <person name="Lucas S."/>
            <person name="Lapidus A."/>
            <person name="Barry K."/>
            <person name="Detter J.C."/>
            <person name="Glavina del Rio T."/>
            <person name="Hammon N."/>
            <person name="Israni S."/>
            <person name="Dalin E."/>
            <person name="Tice H."/>
            <person name="Pitluck S."/>
            <person name="Thompson L.S."/>
            <person name="Brettin T."/>
            <person name="Bruce D."/>
            <person name="Han C."/>
            <person name="Tapia R."/>
            <person name="Gilna P."/>
            <person name="Schmutz J."/>
            <person name="Larimer F."/>
            <person name="Land M."/>
            <person name="Hauser L."/>
            <person name="Kyrpides N."/>
            <person name="Mikhailova N."/>
            <person name="Janssen P.H."/>
            <person name="Kuske C.R."/>
            <person name="Richardson P."/>
        </authorList>
    </citation>
    <scope>NUCLEOTIDE SEQUENCE</scope>
    <source>
        <strain evidence="3">Ellin6076</strain>
    </source>
</reference>
<gene>
    <name evidence="3" type="ordered locus">Acid_2590</name>
</gene>
<dbReference type="eggNOG" id="COG0457">
    <property type="taxonomic scope" value="Bacteria"/>
</dbReference>
<dbReference type="AlphaFoldDB" id="Q024J7"/>
<name>Q024J7_SOLUE</name>
<dbReference type="HOGENOM" id="CLU_002404_2_1_0"/>
<evidence type="ECO:0000256" key="1">
    <source>
        <dbReference type="PROSITE-ProRule" id="PRU00339"/>
    </source>
</evidence>
<keyword evidence="1" id="KW-0802">TPR repeat</keyword>
<evidence type="ECO:0000259" key="2">
    <source>
        <dbReference type="Pfam" id="PF12770"/>
    </source>
</evidence>
<dbReference type="InterPro" id="IPR019734">
    <property type="entry name" value="TPR_rpt"/>
</dbReference>
<dbReference type="STRING" id="234267.Acid_2590"/>
<dbReference type="KEGG" id="sus:Acid_2590"/>
<dbReference type="Pfam" id="PF13424">
    <property type="entry name" value="TPR_12"/>
    <property type="match status" value="2"/>
</dbReference>
<accession>Q024J7</accession>
<dbReference type="InterPro" id="IPR011990">
    <property type="entry name" value="TPR-like_helical_dom_sf"/>
</dbReference>
<dbReference type="Pfam" id="PF13432">
    <property type="entry name" value="TPR_16"/>
    <property type="match status" value="1"/>
</dbReference>
<dbReference type="Gene3D" id="1.25.40.10">
    <property type="entry name" value="Tetratricopeptide repeat domain"/>
    <property type="match status" value="3"/>
</dbReference>
<proteinExistence type="predicted"/>
<dbReference type="SUPFAM" id="SSF48452">
    <property type="entry name" value="TPR-like"/>
    <property type="match status" value="2"/>
</dbReference>
<protein>
    <submittedName>
        <fullName evidence="3">Tetratricopeptide TPR_2 repeat protein</fullName>
    </submittedName>
</protein>
<feature type="domain" description="CHAT" evidence="2">
    <location>
        <begin position="543"/>
        <end position="810"/>
    </location>
</feature>
<dbReference type="SMART" id="SM00028">
    <property type="entry name" value="TPR"/>
    <property type="match status" value="4"/>
</dbReference>
<dbReference type="InterPro" id="IPR024983">
    <property type="entry name" value="CHAT_dom"/>
</dbReference>
<dbReference type="OrthoDB" id="100274at2"/>